<gene>
    <name evidence="5" type="ORF">HYPDE_27938</name>
</gene>
<keyword evidence="3 4" id="KW-0663">Pyridoxal phosphate</keyword>
<keyword evidence="5" id="KW-0808">Transferase</keyword>
<dbReference type="EMBL" id="CP005587">
    <property type="protein sequence ID" value="AGK57267.1"/>
    <property type="molecule type" value="Genomic_DNA"/>
</dbReference>
<evidence type="ECO:0000256" key="1">
    <source>
        <dbReference type="ARBA" id="ARBA00037999"/>
    </source>
</evidence>
<dbReference type="PIRSF" id="PIRSF000390">
    <property type="entry name" value="PLP_StrS"/>
    <property type="match status" value="1"/>
</dbReference>
<keyword evidence="6" id="KW-1185">Reference proteome</keyword>
<dbReference type="Proteomes" id="UP000005952">
    <property type="component" value="Chromosome"/>
</dbReference>
<dbReference type="GO" id="GO:0030170">
    <property type="term" value="F:pyridoxal phosphate binding"/>
    <property type="evidence" value="ECO:0007669"/>
    <property type="project" value="TreeGrafter"/>
</dbReference>
<dbReference type="Pfam" id="PF01041">
    <property type="entry name" value="DegT_DnrJ_EryC1"/>
    <property type="match status" value="1"/>
</dbReference>
<feature type="active site" description="Proton acceptor" evidence="2">
    <location>
        <position position="231"/>
    </location>
</feature>
<dbReference type="Gene3D" id="3.90.1150.10">
    <property type="entry name" value="Aspartate Aminotransferase, domain 1"/>
    <property type="match status" value="1"/>
</dbReference>
<comment type="similarity">
    <text evidence="1 4">Belongs to the DegT/DnrJ/EryC1 family.</text>
</comment>
<dbReference type="InterPro" id="IPR015422">
    <property type="entry name" value="PyrdxlP-dep_Trfase_small"/>
</dbReference>
<feature type="modified residue" description="N6-(pyridoxal phosphate)lysine" evidence="3">
    <location>
        <position position="231"/>
    </location>
</feature>
<protein>
    <submittedName>
        <fullName evidence="5">DegT/DnrJ/EryC1/StrS aminotransferase</fullName>
    </submittedName>
</protein>
<dbReference type="Gene3D" id="3.40.640.10">
    <property type="entry name" value="Type I PLP-dependent aspartate aminotransferase-like (Major domain)"/>
    <property type="match status" value="1"/>
</dbReference>
<evidence type="ECO:0000313" key="5">
    <source>
        <dbReference type="EMBL" id="AGK57267.1"/>
    </source>
</evidence>
<reference evidence="5 6" key="1">
    <citation type="journal article" date="2013" name="Genome Announc.">
        <title>Genome sequences for three denitrifying bacterial strains isolated from a uranium- and nitrate-contaminated subsurface environment.</title>
        <authorList>
            <person name="Venkatramanan R."/>
            <person name="Prakash O."/>
            <person name="Woyke T."/>
            <person name="Chain P."/>
            <person name="Goodwin L.A."/>
            <person name="Watson D."/>
            <person name="Brooks S."/>
            <person name="Kostka J.E."/>
            <person name="Green S.J."/>
        </authorList>
    </citation>
    <scope>NUCLEOTIDE SEQUENCE [LARGE SCALE GENOMIC DNA]</scope>
    <source>
        <strain evidence="5 6">1NES1</strain>
    </source>
</reference>
<dbReference type="InterPro" id="IPR000653">
    <property type="entry name" value="DegT/StrS_aminotransferase"/>
</dbReference>
<accession>N0B4V6</accession>
<sequence length="429" mass="47322">MVSINDRQPRIVGYCAPANTLRASRTVTCSHVDRREPVAVGRGQKDRIMAIQLFVPTFDVEACLDEIRECLEKGWTGAGFKTIEFEEAWKDYTGLPHAHFLNSATSGLHLALDIYKELYGWEDGDEVLTTPITFVSTNHAILHANLKPVFVDVDEFLCLDPDDVERKITPRTRAIVFVGLGGNTGQLARIHDICHRNELIFVLDAAHMAGTKRDGKTPSGDVTVHSFQAVKNLPTADAGMICFADGGLDAVARRKSWLGINKDTYARAADASAYKWQYEVQSVGYKYHGNSIMAAIALAQLPHLDAHNARRRAIGVLYDKGFAGHPHIATVPTAPGCCSSRHLYQIMVQDREKLIADLNARGINTGVHYRNNLEYPMFADQHAACPKAAELSQRVLSLPLHPQLSDNDVARVIEAVCACVEERKSLANA</sequence>
<dbReference type="PANTHER" id="PTHR30244">
    <property type="entry name" value="TRANSAMINASE"/>
    <property type="match status" value="1"/>
</dbReference>
<proteinExistence type="inferred from homology"/>
<evidence type="ECO:0000313" key="6">
    <source>
        <dbReference type="Proteomes" id="UP000005952"/>
    </source>
</evidence>
<dbReference type="GO" id="GO:0008483">
    <property type="term" value="F:transaminase activity"/>
    <property type="evidence" value="ECO:0007669"/>
    <property type="project" value="UniProtKB-KW"/>
</dbReference>
<organism evidence="5 6">
    <name type="scientific">Hyphomicrobium denitrificans 1NES1</name>
    <dbReference type="NCBI Taxonomy" id="670307"/>
    <lineage>
        <taxon>Bacteria</taxon>
        <taxon>Pseudomonadati</taxon>
        <taxon>Pseudomonadota</taxon>
        <taxon>Alphaproteobacteria</taxon>
        <taxon>Hyphomicrobiales</taxon>
        <taxon>Hyphomicrobiaceae</taxon>
        <taxon>Hyphomicrobium</taxon>
    </lineage>
</organism>
<evidence type="ECO:0000256" key="2">
    <source>
        <dbReference type="PIRSR" id="PIRSR000390-1"/>
    </source>
</evidence>
<dbReference type="HOGENOM" id="CLU_033332_0_0_5"/>
<dbReference type="GO" id="GO:0000271">
    <property type="term" value="P:polysaccharide biosynthetic process"/>
    <property type="evidence" value="ECO:0007669"/>
    <property type="project" value="TreeGrafter"/>
</dbReference>
<evidence type="ECO:0000256" key="3">
    <source>
        <dbReference type="PIRSR" id="PIRSR000390-2"/>
    </source>
</evidence>
<dbReference type="InterPro" id="IPR015424">
    <property type="entry name" value="PyrdxlP-dep_Trfase"/>
</dbReference>
<evidence type="ECO:0000256" key="4">
    <source>
        <dbReference type="RuleBase" id="RU004508"/>
    </source>
</evidence>
<name>N0B4V6_9HYPH</name>
<dbReference type="eggNOG" id="COG0399">
    <property type="taxonomic scope" value="Bacteria"/>
</dbReference>
<dbReference type="AlphaFoldDB" id="N0B4V6"/>
<dbReference type="PANTHER" id="PTHR30244:SF34">
    <property type="entry name" value="DTDP-4-AMINO-4,6-DIDEOXYGALACTOSE TRANSAMINASE"/>
    <property type="match status" value="1"/>
</dbReference>
<keyword evidence="5" id="KW-0032">Aminotransferase</keyword>
<dbReference type="KEGG" id="hdt:HYPDE_27938"/>
<dbReference type="InterPro" id="IPR015421">
    <property type="entry name" value="PyrdxlP-dep_Trfase_major"/>
</dbReference>
<dbReference type="STRING" id="670307.HYPDE_27938"/>
<dbReference type="CDD" id="cd00616">
    <property type="entry name" value="AHBA_syn"/>
    <property type="match status" value="1"/>
</dbReference>
<dbReference type="SUPFAM" id="SSF53383">
    <property type="entry name" value="PLP-dependent transferases"/>
    <property type="match status" value="1"/>
</dbReference>